<proteinExistence type="predicted"/>
<reference evidence="1" key="1">
    <citation type="submission" date="2025-08" db="UniProtKB">
        <authorList>
            <consortium name="Ensembl"/>
        </authorList>
    </citation>
    <scope>IDENTIFICATION</scope>
</reference>
<evidence type="ECO:0000313" key="2">
    <source>
        <dbReference type="Proteomes" id="UP000694415"/>
    </source>
</evidence>
<reference evidence="1" key="2">
    <citation type="submission" date="2025-09" db="UniProtKB">
        <authorList>
            <consortium name="Ensembl"/>
        </authorList>
    </citation>
    <scope>IDENTIFICATION</scope>
</reference>
<dbReference type="AlphaFoldDB" id="A0A8C6GQF3"/>
<organism evidence="1 2">
    <name type="scientific">Mus spicilegus</name>
    <name type="common">Mound-building mouse</name>
    <dbReference type="NCBI Taxonomy" id="10103"/>
    <lineage>
        <taxon>Eukaryota</taxon>
        <taxon>Metazoa</taxon>
        <taxon>Chordata</taxon>
        <taxon>Craniata</taxon>
        <taxon>Vertebrata</taxon>
        <taxon>Euteleostomi</taxon>
        <taxon>Mammalia</taxon>
        <taxon>Eutheria</taxon>
        <taxon>Euarchontoglires</taxon>
        <taxon>Glires</taxon>
        <taxon>Rodentia</taxon>
        <taxon>Myomorpha</taxon>
        <taxon>Muroidea</taxon>
        <taxon>Muridae</taxon>
        <taxon>Murinae</taxon>
        <taxon>Mus</taxon>
        <taxon>Mus</taxon>
    </lineage>
</organism>
<name>A0A8C6GQF3_MUSSI</name>
<sequence length="114" mass="12604">TTIHYLDAGKFPCRRKSFPSMARTLGNCSSPTSFLMFPSLELSLLKVMPGIFLLRTPNPEALGTGGYPAHQTHLALWKSKLQLLMRSCRLCSLQDASNLVGSHVHPKGNSPNYF</sequence>
<evidence type="ECO:0000313" key="1">
    <source>
        <dbReference type="Ensembl" id="ENSMSIP00000009419.1"/>
    </source>
</evidence>
<protein>
    <submittedName>
        <fullName evidence="1">Uncharacterized protein</fullName>
    </submittedName>
</protein>
<keyword evidence="2" id="KW-1185">Reference proteome</keyword>
<accession>A0A8C6GQF3</accession>
<dbReference type="Ensembl" id="ENSMSIT00000011971.1">
    <property type="protein sequence ID" value="ENSMSIP00000009419.1"/>
    <property type="gene ID" value="ENSMSIG00000008321.1"/>
</dbReference>
<dbReference type="Proteomes" id="UP000694415">
    <property type="component" value="Unplaced"/>
</dbReference>